<dbReference type="Gene3D" id="1.10.10.60">
    <property type="entry name" value="Homeodomain-like"/>
    <property type="match status" value="1"/>
</dbReference>
<dbReference type="Pfam" id="PF12834">
    <property type="entry name" value="Phage_int_SAM_2"/>
    <property type="match status" value="1"/>
</dbReference>
<dbReference type="InterPro" id="IPR011010">
    <property type="entry name" value="DNA_brk_join_enz"/>
</dbReference>
<protein>
    <recommendedName>
        <fullName evidence="7">Fis family transcriptional regulator</fullName>
    </recommendedName>
</protein>
<accession>A0ABM8TTD9</accession>
<proteinExistence type="predicted"/>
<comment type="caution">
    <text evidence="5">The sequence shown here is derived from an EMBL/GenBank/DDBJ whole genome shotgun (WGS) entry which is preliminary data.</text>
</comment>
<dbReference type="Proteomes" id="UP000672657">
    <property type="component" value="Unassembled WGS sequence"/>
</dbReference>
<feature type="domain" description="Putative integrase N-terminal" evidence="3">
    <location>
        <begin position="71"/>
        <end position="145"/>
    </location>
</feature>
<evidence type="ECO:0000259" key="2">
    <source>
        <dbReference type="Pfam" id="PF02954"/>
    </source>
</evidence>
<evidence type="ECO:0000259" key="4">
    <source>
        <dbReference type="Pfam" id="PF12835"/>
    </source>
</evidence>
<feature type="domain" description="DNA binding HTH" evidence="2">
    <location>
        <begin position="371"/>
        <end position="401"/>
    </location>
</feature>
<sequence length="403" mass="44521">MDFAGVTGDAAWGVFSGQYQRGEIEMRQAAVFDIRGLLARYALPTRMKAELEAVLIDNLKRILSQTRVSLKSASIKTQERRMYTVCRSLTEIRQQGFMIESPYALRHKHVEALVKRWVAEGQSGGTIENKLSHLKAFCQWLGKHDLIRSLGDYVDREAHGLVRSYVTTKDKSWEGNGVDPVAVIAEIAKTDARVAVQLKLQAAFGLRIEESFSLKIATALKNLDTLRVVDGTKGGRAREVPIRLQLSVLEEAAKLIDPVSGSTTPASYSIKRWRGHYNAVLRKHGIFKKGLGVTSHGLRHGWAQRMYEEIAGVPAPVKGGAAPDLEAHRQAIQAVVLGAGHSRASKSGAYLSTFTAMAAEERPEVTCEQAEAALRRHDGNKTKAAEELGITRQSLYRRINRSV</sequence>
<dbReference type="Pfam" id="PF12835">
    <property type="entry name" value="Integrase_1"/>
    <property type="match status" value="1"/>
</dbReference>
<dbReference type="Pfam" id="PF02954">
    <property type="entry name" value="HTH_8"/>
    <property type="match status" value="1"/>
</dbReference>
<evidence type="ECO:0000313" key="5">
    <source>
        <dbReference type="EMBL" id="CAG2159720.1"/>
    </source>
</evidence>
<dbReference type="Gene3D" id="1.10.443.10">
    <property type="entry name" value="Intergrase catalytic core"/>
    <property type="match status" value="1"/>
</dbReference>
<dbReference type="InterPro" id="IPR024457">
    <property type="entry name" value="Putative_integrase_N"/>
</dbReference>
<name>A0ABM8TTD9_9BURK</name>
<evidence type="ECO:0000313" key="6">
    <source>
        <dbReference type="Proteomes" id="UP000672657"/>
    </source>
</evidence>
<feature type="domain" description="Integrase catalytic" evidence="4">
    <location>
        <begin position="183"/>
        <end position="304"/>
    </location>
</feature>
<keyword evidence="1" id="KW-0233">DNA recombination</keyword>
<dbReference type="InterPro" id="IPR002197">
    <property type="entry name" value="HTH_Fis"/>
</dbReference>
<keyword evidence="6" id="KW-1185">Reference proteome</keyword>
<dbReference type="PRINTS" id="PR01590">
    <property type="entry name" value="HTHFIS"/>
</dbReference>
<dbReference type="InterPro" id="IPR013762">
    <property type="entry name" value="Integrase-like_cat_sf"/>
</dbReference>
<organism evidence="5 6">
    <name type="scientific">Cupriavidus numazuensis</name>
    <dbReference type="NCBI Taxonomy" id="221992"/>
    <lineage>
        <taxon>Bacteria</taxon>
        <taxon>Pseudomonadati</taxon>
        <taxon>Pseudomonadota</taxon>
        <taxon>Betaproteobacteria</taxon>
        <taxon>Burkholderiales</taxon>
        <taxon>Burkholderiaceae</taxon>
        <taxon>Cupriavidus</taxon>
    </lineage>
</organism>
<dbReference type="InterPro" id="IPR024456">
    <property type="entry name" value="Integrase_catalytic_putative"/>
</dbReference>
<dbReference type="InterPro" id="IPR009057">
    <property type="entry name" value="Homeodomain-like_sf"/>
</dbReference>
<reference evidence="5 6" key="1">
    <citation type="submission" date="2021-03" db="EMBL/GenBank/DDBJ databases">
        <authorList>
            <person name="Peeters C."/>
        </authorList>
    </citation>
    <scope>NUCLEOTIDE SEQUENCE [LARGE SCALE GENOMIC DNA]</scope>
    <source>
        <strain evidence="5 6">LMG 26411</strain>
    </source>
</reference>
<evidence type="ECO:0008006" key="7">
    <source>
        <dbReference type="Google" id="ProtNLM"/>
    </source>
</evidence>
<evidence type="ECO:0000256" key="1">
    <source>
        <dbReference type="ARBA" id="ARBA00023172"/>
    </source>
</evidence>
<evidence type="ECO:0000259" key="3">
    <source>
        <dbReference type="Pfam" id="PF12834"/>
    </source>
</evidence>
<dbReference type="SUPFAM" id="SSF46689">
    <property type="entry name" value="Homeodomain-like"/>
    <property type="match status" value="1"/>
</dbReference>
<dbReference type="EMBL" id="CAJPVI010000064">
    <property type="protein sequence ID" value="CAG2159720.1"/>
    <property type="molecule type" value="Genomic_DNA"/>
</dbReference>
<dbReference type="SUPFAM" id="SSF56349">
    <property type="entry name" value="DNA breaking-rejoining enzymes"/>
    <property type="match status" value="1"/>
</dbReference>
<gene>
    <name evidence="5" type="ORF">LMG26411_06924</name>
</gene>